<dbReference type="InterPro" id="IPR011051">
    <property type="entry name" value="RmlC_Cupin_sf"/>
</dbReference>
<dbReference type="SUPFAM" id="SSF51182">
    <property type="entry name" value="RmlC-like cupins"/>
    <property type="match status" value="1"/>
</dbReference>
<dbReference type="KEGG" id="bgv:CAL12_03500"/>
<dbReference type="STRING" id="1416806.CAL12_03500"/>
<name>A0A1W6YG02_9BORD</name>
<protein>
    <submittedName>
        <fullName evidence="2">2,4'-dihydroxyacetophenone dioxygenase</fullName>
    </submittedName>
</protein>
<accession>A0A1W6YG02</accession>
<dbReference type="InterPro" id="IPR014710">
    <property type="entry name" value="RmlC-like_jellyroll"/>
</dbReference>
<evidence type="ECO:0000313" key="3">
    <source>
        <dbReference type="Proteomes" id="UP000194151"/>
    </source>
</evidence>
<organism evidence="2 3">
    <name type="scientific">Bordetella genomosp. 8</name>
    <dbReference type="NCBI Taxonomy" id="1416806"/>
    <lineage>
        <taxon>Bacteria</taxon>
        <taxon>Pseudomonadati</taxon>
        <taxon>Pseudomonadota</taxon>
        <taxon>Betaproteobacteria</taxon>
        <taxon>Burkholderiales</taxon>
        <taxon>Alcaligenaceae</taxon>
        <taxon>Bordetella</taxon>
    </lineage>
</organism>
<feature type="domain" description="ChrR-like cupin" evidence="1">
    <location>
        <begin position="23"/>
        <end position="107"/>
    </location>
</feature>
<sequence>MTQPTPTTRQDRLLSVNIDDGHALPGSAPGSTIIPLFLDRENGVWVLYGKFEPGTRLPTHFHTGVVHFYTIKGEWHYLEYPDDVQKAGSYLFEPGGSVHTFCVPETASQAAEGFMVVFGANINFIDGEFVGIRDAGFIEDAILESARQAGLPIPRYIRPKGGAEFTRD</sequence>
<dbReference type="OrthoDB" id="564955at2"/>
<dbReference type="Pfam" id="PF12973">
    <property type="entry name" value="Cupin_7"/>
    <property type="match status" value="1"/>
</dbReference>
<keyword evidence="2" id="KW-0560">Oxidoreductase</keyword>
<dbReference type="Proteomes" id="UP000194151">
    <property type="component" value="Chromosome"/>
</dbReference>
<evidence type="ECO:0000259" key="1">
    <source>
        <dbReference type="Pfam" id="PF12973"/>
    </source>
</evidence>
<dbReference type="AlphaFoldDB" id="A0A1W6YG02"/>
<dbReference type="GO" id="GO:0051213">
    <property type="term" value="F:dioxygenase activity"/>
    <property type="evidence" value="ECO:0007669"/>
    <property type="project" value="UniProtKB-KW"/>
</dbReference>
<reference evidence="2 3" key="1">
    <citation type="submission" date="2017-05" db="EMBL/GenBank/DDBJ databases">
        <title>Complete and WGS of Bordetella genogroups.</title>
        <authorList>
            <person name="Spilker T."/>
            <person name="LiPuma J."/>
        </authorList>
    </citation>
    <scope>NUCLEOTIDE SEQUENCE [LARGE SCALE GENOMIC DNA]</scope>
    <source>
        <strain evidence="2 3">AU19157</strain>
    </source>
</reference>
<evidence type="ECO:0000313" key="2">
    <source>
        <dbReference type="EMBL" id="ARP79981.1"/>
    </source>
</evidence>
<gene>
    <name evidence="2" type="ORF">CAL12_03500</name>
</gene>
<dbReference type="Gene3D" id="2.60.120.10">
    <property type="entry name" value="Jelly Rolls"/>
    <property type="match status" value="1"/>
</dbReference>
<dbReference type="EMBL" id="CP021108">
    <property type="protein sequence ID" value="ARP79981.1"/>
    <property type="molecule type" value="Genomic_DNA"/>
</dbReference>
<dbReference type="InterPro" id="IPR025979">
    <property type="entry name" value="ChrR-like_cupin_dom"/>
</dbReference>
<keyword evidence="3" id="KW-1185">Reference proteome</keyword>
<keyword evidence="2" id="KW-0223">Dioxygenase</keyword>
<dbReference type="RefSeq" id="WP_086063214.1">
    <property type="nucleotide sequence ID" value="NZ_CP021108.1"/>
</dbReference>
<dbReference type="CDD" id="cd20302">
    <property type="entry name" value="cupin_DAD"/>
    <property type="match status" value="1"/>
</dbReference>
<proteinExistence type="predicted"/>